<keyword evidence="4" id="KW-1185">Reference proteome</keyword>
<comment type="subcellular location">
    <subcellularLocation>
        <location evidence="1">Cell envelope</location>
    </subcellularLocation>
</comment>
<dbReference type="STRING" id="985054.SAMN05444358_1011734"/>
<dbReference type="PANTHER" id="PTHR38045:SF1">
    <property type="entry name" value="HEPARINASE II_III-LIKE PROTEIN"/>
    <property type="match status" value="1"/>
</dbReference>
<evidence type="ECO:0000256" key="1">
    <source>
        <dbReference type="ARBA" id="ARBA00004196"/>
    </source>
</evidence>
<dbReference type="Proteomes" id="UP000183400">
    <property type="component" value="Unassembled WGS sequence"/>
</dbReference>
<dbReference type="Gene3D" id="2.70.98.70">
    <property type="match status" value="1"/>
</dbReference>
<reference evidence="4" key="1">
    <citation type="submission" date="2016-10" db="EMBL/GenBank/DDBJ databases">
        <authorList>
            <person name="Varghese N."/>
            <person name="Submissions S."/>
        </authorList>
    </citation>
    <scope>NUCLEOTIDE SEQUENCE [LARGE SCALE GENOMIC DNA]</scope>
    <source>
        <strain evidence="4">DSM 27839</strain>
    </source>
</reference>
<evidence type="ECO:0000313" key="3">
    <source>
        <dbReference type="EMBL" id="SDW77889.1"/>
    </source>
</evidence>
<dbReference type="EMBL" id="FNNP01000001">
    <property type="protein sequence ID" value="SDW77889.1"/>
    <property type="molecule type" value="Genomic_DNA"/>
</dbReference>
<organism evidence="3 4">
    <name type="scientific">Ruegeria halocynthiae</name>
    <dbReference type="NCBI Taxonomy" id="985054"/>
    <lineage>
        <taxon>Bacteria</taxon>
        <taxon>Pseudomonadati</taxon>
        <taxon>Pseudomonadota</taxon>
        <taxon>Alphaproteobacteria</taxon>
        <taxon>Rhodobacterales</taxon>
        <taxon>Roseobacteraceae</taxon>
        <taxon>Ruegeria</taxon>
    </lineage>
</organism>
<protein>
    <submittedName>
        <fullName evidence="3">Heparinase II/III-like protein</fullName>
    </submittedName>
</protein>
<feature type="domain" description="Heparinase II/III-like C-terminal" evidence="2">
    <location>
        <begin position="391"/>
        <end position="575"/>
    </location>
</feature>
<dbReference type="Pfam" id="PF07940">
    <property type="entry name" value="Hepar_II_III_C"/>
    <property type="match status" value="1"/>
</dbReference>
<gene>
    <name evidence="3" type="ORF">SAMN05444358_1011734</name>
</gene>
<dbReference type="InterPro" id="IPR008929">
    <property type="entry name" value="Chondroitin_lyas"/>
</dbReference>
<dbReference type="SUPFAM" id="SSF48230">
    <property type="entry name" value="Chondroitin AC/alginate lyase"/>
    <property type="match status" value="1"/>
</dbReference>
<evidence type="ECO:0000259" key="2">
    <source>
        <dbReference type="Pfam" id="PF07940"/>
    </source>
</evidence>
<name>A0A1H2WCX6_9RHOB</name>
<dbReference type="InterPro" id="IPR012480">
    <property type="entry name" value="Hepar_II_III_C"/>
</dbReference>
<sequence length="660" mass="72815">MIAAIGNVLSQRSTYAAASFLIVVFTNSAWSEAVVPQIMLTNDVVERVETLRRTDAAIASDYEALLTTADSYLDRATIVDALNARDSTLQSGFVGFDQKPVERLTTLGMAWRLTRDKRYAERTKLELMQLADLETWHPEHFLGLSRVTLAIALGYSWIGETLDESEHSVIRSALIDKALNEANRIYKLDKAYFDKGWVVPQRWVHPTPVPTTLPDGTATADITWPVASFNWNIICNTGMIVAALAVSEAEPELATQTIESAQTSIRNGFAMLAPDGAWPEGPMYGALSARDAAIAITSLETVLGHDFDLSKTDGMANFGDYLTHATGPSGMLFNYGDSDTNTDLVALTWLASHFNRPDYNLRVSGSKPSSHIALDLIWRQKTKAKSIDGRQNSFWFGGLGLVTMRTAWDDPQATYVGFKAGPLRSHHNNLDAGTFVLEADGVRWAVDLGIGNYHLPGYFTNKRFDYYRTATIGQNTLTFNSANQQTTGRAQIEEFGQFPDFTFAIADLSEPYAQPVGTVRRGIALIEGNTVVVQDEIKRGHSEPVFWTMHTDAQIHIDGQTAILRKDGKELLARILSPPEGRFTLRSADPCKTPYNSDCADQNPNTGVSRLMIDLGVQNSDTLQTISVTFESIKSATDKTIVPLSEWRLQATLSRPDPSE</sequence>
<evidence type="ECO:0000313" key="4">
    <source>
        <dbReference type="Proteomes" id="UP000183400"/>
    </source>
</evidence>
<dbReference type="AlphaFoldDB" id="A0A1H2WCX6"/>
<proteinExistence type="predicted"/>
<accession>A0A1H2WCX6</accession>
<dbReference type="PANTHER" id="PTHR38045">
    <property type="entry name" value="CHROMOSOME 1, WHOLE GENOME SHOTGUN SEQUENCE"/>
    <property type="match status" value="1"/>
</dbReference>
<dbReference type="Gene3D" id="1.50.10.100">
    <property type="entry name" value="Chondroitin AC/alginate lyase"/>
    <property type="match status" value="1"/>
</dbReference>
<dbReference type="GO" id="GO:0030313">
    <property type="term" value="C:cell envelope"/>
    <property type="evidence" value="ECO:0007669"/>
    <property type="project" value="UniProtKB-SubCell"/>
</dbReference>
<dbReference type="GO" id="GO:0016829">
    <property type="term" value="F:lyase activity"/>
    <property type="evidence" value="ECO:0007669"/>
    <property type="project" value="InterPro"/>
</dbReference>